<reference evidence="1 2" key="1">
    <citation type="submission" date="2019-07" db="EMBL/GenBank/DDBJ databases">
        <title>Description of 53C-WASEF.</title>
        <authorList>
            <person name="Pitt A."/>
            <person name="Hahn M.W."/>
        </authorList>
    </citation>
    <scope>NUCLEOTIDE SEQUENCE [LARGE SCALE GENOMIC DNA]</scope>
    <source>
        <strain evidence="1 2">53C-WASEF</strain>
    </source>
</reference>
<gene>
    <name evidence="1" type="ORF">FPL22_13200</name>
</gene>
<evidence type="ECO:0000313" key="1">
    <source>
        <dbReference type="EMBL" id="TSJ77055.1"/>
    </source>
</evidence>
<organism evidence="1 2">
    <name type="scientific">Rariglobus hedericola</name>
    <dbReference type="NCBI Taxonomy" id="2597822"/>
    <lineage>
        <taxon>Bacteria</taxon>
        <taxon>Pseudomonadati</taxon>
        <taxon>Verrucomicrobiota</taxon>
        <taxon>Opitutia</taxon>
        <taxon>Opitutales</taxon>
        <taxon>Opitutaceae</taxon>
        <taxon>Rariglobus</taxon>
    </lineage>
</organism>
<evidence type="ECO:0008006" key="3">
    <source>
        <dbReference type="Google" id="ProtNLM"/>
    </source>
</evidence>
<sequence length="429" mass="47348">MAKSRSAESLTLSSFKPESLRGRAGFFRVGQTAAGPWWLLDPIDRPFFSKAVAAVNRHGRAGVPPAHRGAYAQAVERVHGLEDPSGFARAALQRLRNWQVNTLGPWAEPMLAVAGLYATAVVDFRGAGVPVIHLLGTHLPDVFDPGWLAVCETQAATAAAPWAGRTDFIGYYTDDALGWGEVKEGRPSLLQVCLSLEPGFSAYHAAWEFVLAPHAGDLAGLAREWSVELPNKEVIRQRTLAERPLTTAGYLRDHARFTKEFAHRYFTATSAALRRHDPDHLILGCRFTQPPGEDVLGECVYPQVDVVSWHCHGPDFEAQARLYADATKMPLLLTAFGLSNERFRSASFKPHSGPTRLERMLRDGRRALTAACAHPALVGYEWARWADESDEVPPFGAGLVHVDDREAVEHTELIAQINARAERVRRRTV</sequence>
<keyword evidence="2" id="KW-1185">Reference proteome</keyword>
<comment type="caution">
    <text evidence="1">The sequence shown here is derived from an EMBL/GenBank/DDBJ whole genome shotgun (WGS) entry which is preliminary data.</text>
</comment>
<protein>
    <recommendedName>
        <fullName evidence="3">Agarase</fullName>
    </recommendedName>
</protein>
<proteinExistence type="predicted"/>
<dbReference type="OrthoDB" id="9760450at2"/>
<dbReference type="EMBL" id="VMBG01000002">
    <property type="protein sequence ID" value="TSJ77055.1"/>
    <property type="molecule type" value="Genomic_DNA"/>
</dbReference>
<dbReference type="Proteomes" id="UP000315648">
    <property type="component" value="Unassembled WGS sequence"/>
</dbReference>
<name>A0A556QK77_9BACT</name>
<dbReference type="Gene3D" id="3.20.20.80">
    <property type="entry name" value="Glycosidases"/>
    <property type="match status" value="1"/>
</dbReference>
<accession>A0A556QK77</accession>
<dbReference type="InterPro" id="IPR017853">
    <property type="entry name" value="GH"/>
</dbReference>
<evidence type="ECO:0000313" key="2">
    <source>
        <dbReference type="Proteomes" id="UP000315648"/>
    </source>
</evidence>
<dbReference type="SUPFAM" id="SSF51445">
    <property type="entry name" value="(Trans)glycosidases"/>
    <property type="match status" value="1"/>
</dbReference>
<dbReference type="RefSeq" id="WP_144230876.1">
    <property type="nucleotide sequence ID" value="NZ_CBCRVV010000006.1"/>
</dbReference>
<dbReference type="AlphaFoldDB" id="A0A556QK77"/>